<dbReference type="Proteomes" id="UP000177306">
    <property type="component" value="Unassembled WGS sequence"/>
</dbReference>
<accession>A0A1F6EGB9</accession>
<feature type="domain" description="Carbohydrate kinase PfkB" evidence="4">
    <location>
        <begin position="34"/>
        <end position="289"/>
    </location>
</feature>
<sequence>MSSILISGSLAYDHIMVFPGYFKEYFIPEKLHNINVSFTVPNHQEHFGGTAGNVAYSLALLGEESAIIATAGNDFERYRTHLEELSIPTDSIHVATGKPTSFAYVITDKGDNQIAAYHPGAGAVAYGSDVPIAKDAIALISAGCIEDIRALPDIYRGNGMRFLFDPGQSILALTGDDLRNGMTDAHVIFANDYEFALIKNMTGWGEVEVLKVANTLVITLGESGSRIITKEGEEKVSAVKADNVDPTGAGDAYRAGYIKGMRLGFSPSKCAKLGSTVAAYAVEQVGTQNHHFTLEELKQRYAAAYGEIVEL</sequence>
<dbReference type="EMBL" id="MFLY01000035">
    <property type="protein sequence ID" value="OGG72696.1"/>
    <property type="molecule type" value="Genomic_DNA"/>
</dbReference>
<evidence type="ECO:0000256" key="3">
    <source>
        <dbReference type="ARBA" id="ARBA00022777"/>
    </source>
</evidence>
<dbReference type="GO" id="GO:0016301">
    <property type="term" value="F:kinase activity"/>
    <property type="evidence" value="ECO:0007669"/>
    <property type="project" value="UniProtKB-KW"/>
</dbReference>
<proteinExistence type="inferred from homology"/>
<dbReference type="CDD" id="cd01942">
    <property type="entry name" value="ribokinase_group_A"/>
    <property type="match status" value="1"/>
</dbReference>
<keyword evidence="3" id="KW-0418">Kinase</keyword>
<evidence type="ECO:0000256" key="1">
    <source>
        <dbReference type="ARBA" id="ARBA00010688"/>
    </source>
</evidence>
<dbReference type="InterPro" id="IPR029056">
    <property type="entry name" value="Ribokinase-like"/>
</dbReference>
<dbReference type="PANTHER" id="PTHR43085">
    <property type="entry name" value="HEXOKINASE FAMILY MEMBER"/>
    <property type="match status" value="1"/>
</dbReference>
<dbReference type="PROSITE" id="PS00583">
    <property type="entry name" value="PFKB_KINASES_1"/>
    <property type="match status" value="1"/>
</dbReference>
<evidence type="ECO:0000313" key="5">
    <source>
        <dbReference type="EMBL" id="OGG72696.1"/>
    </source>
</evidence>
<comment type="similarity">
    <text evidence="1">Belongs to the carbohydrate kinase PfkB family.</text>
</comment>
<name>A0A1F6EGB9_9BACT</name>
<dbReference type="PANTHER" id="PTHR43085:SF46">
    <property type="entry name" value="ADENOSINE KINASE"/>
    <property type="match status" value="1"/>
</dbReference>
<evidence type="ECO:0000259" key="4">
    <source>
        <dbReference type="Pfam" id="PF00294"/>
    </source>
</evidence>
<dbReference type="AlphaFoldDB" id="A0A1F6EGB9"/>
<dbReference type="InterPro" id="IPR002173">
    <property type="entry name" value="Carboh/pur_kinase_PfkB_CS"/>
</dbReference>
<comment type="caution">
    <text evidence="5">The sequence shown here is derived from an EMBL/GenBank/DDBJ whole genome shotgun (WGS) entry which is preliminary data.</text>
</comment>
<organism evidence="5 6">
    <name type="scientific">Candidatus Kaiserbacteria bacterium RIFCSPLOWO2_01_FULL_53_17</name>
    <dbReference type="NCBI Taxonomy" id="1798511"/>
    <lineage>
        <taxon>Bacteria</taxon>
        <taxon>Candidatus Kaiseribacteriota</taxon>
    </lineage>
</organism>
<evidence type="ECO:0000313" key="6">
    <source>
        <dbReference type="Proteomes" id="UP000177306"/>
    </source>
</evidence>
<keyword evidence="2" id="KW-0808">Transferase</keyword>
<dbReference type="InterPro" id="IPR050306">
    <property type="entry name" value="PfkB_Carbo_kinase"/>
</dbReference>
<protein>
    <recommendedName>
        <fullName evidence="4">Carbohydrate kinase PfkB domain-containing protein</fullName>
    </recommendedName>
</protein>
<dbReference type="Pfam" id="PF00294">
    <property type="entry name" value="PfkB"/>
    <property type="match status" value="1"/>
</dbReference>
<evidence type="ECO:0000256" key="2">
    <source>
        <dbReference type="ARBA" id="ARBA00022679"/>
    </source>
</evidence>
<gene>
    <name evidence="5" type="ORF">A3A38_00730</name>
</gene>
<dbReference type="SUPFAM" id="SSF53613">
    <property type="entry name" value="Ribokinase-like"/>
    <property type="match status" value="1"/>
</dbReference>
<dbReference type="PROSITE" id="PS00584">
    <property type="entry name" value="PFKB_KINASES_2"/>
    <property type="match status" value="1"/>
</dbReference>
<dbReference type="InterPro" id="IPR011611">
    <property type="entry name" value="PfkB_dom"/>
</dbReference>
<reference evidence="5 6" key="1">
    <citation type="journal article" date="2016" name="Nat. Commun.">
        <title>Thousands of microbial genomes shed light on interconnected biogeochemical processes in an aquifer system.</title>
        <authorList>
            <person name="Anantharaman K."/>
            <person name="Brown C.T."/>
            <person name="Hug L.A."/>
            <person name="Sharon I."/>
            <person name="Castelle C.J."/>
            <person name="Probst A.J."/>
            <person name="Thomas B.C."/>
            <person name="Singh A."/>
            <person name="Wilkins M.J."/>
            <person name="Karaoz U."/>
            <person name="Brodie E.L."/>
            <person name="Williams K.H."/>
            <person name="Hubbard S.S."/>
            <person name="Banfield J.F."/>
        </authorList>
    </citation>
    <scope>NUCLEOTIDE SEQUENCE [LARGE SCALE GENOMIC DNA]</scope>
</reference>
<dbReference type="Gene3D" id="3.40.1190.20">
    <property type="match status" value="1"/>
</dbReference>